<dbReference type="GO" id="GO:0016746">
    <property type="term" value="F:acyltransferase activity"/>
    <property type="evidence" value="ECO:0007669"/>
    <property type="project" value="InterPro"/>
</dbReference>
<keyword evidence="1" id="KW-0238">DNA-binding</keyword>
<protein>
    <submittedName>
        <fullName evidence="3">DUF6461 domain-containing protein</fullName>
    </submittedName>
</protein>
<evidence type="ECO:0000256" key="1">
    <source>
        <dbReference type="ARBA" id="ARBA00023125"/>
    </source>
</evidence>
<evidence type="ECO:0000313" key="4">
    <source>
        <dbReference type="EMBL" id="WTU45192.1"/>
    </source>
</evidence>
<dbReference type="AlphaFoldDB" id="A0AAU2GR91"/>
<dbReference type="GO" id="GO:0003677">
    <property type="term" value="F:DNA binding"/>
    <property type="evidence" value="ECO:0007669"/>
    <property type="project" value="UniProtKB-KW"/>
</dbReference>
<dbReference type="InterPro" id="IPR036625">
    <property type="entry name" value="E3-bd_dom_sf"/>
</dbReference>
<name>A0AAU2GR91_9ACTN</name>
<sequence length="251" mass="27491">MEDGIQWLVDLDDWMSSVVFARGISPRELAVRMGGAADAASKPITDAEVNELGMIGYRPDGDGDGVVRVGACAGWSFALEYGDSTGGELLVEISRNGVEVIHYLPMGERPPATVRYARDGRYVCGFGIREERHRWGAEPDLLLAELVAAGVLAPDGYTFCAPEDEHYKITYRRSLAVVEARFGLSLSPAYLNEARLPAYAVRGTPRMNTQADPDLDTIRSWAQAQGYTVDRIGPKRVPADIREAYHRATGN</sequence>
<evidence type="ECO:0000313" key="3">
    <source>
        <dbReference type="EMBL" id="WTU38166.1"/>
    </source>
</evidence>
<proteinExistence type="predicted"/>
<accession>A0AAU2GR91</accession>
<dbReference type="EMBL" id="CP108253">
    <property type="protein sequence ID" value="WTU45192.1"/>
    <property type="molecule type" value="Genomic_DNA"/>
</dbReference>
<dbReference type="InterPro" id="IPR045592">
    <property type="entry name" value="DUF6461"/>
</dbReference>
<evidence type="ECO:0000259" key="2">
    <source>
        <dbReference type="Pfam" id="PF23359"/>
    </source>
</evidence>
<dbReference type="EMBL" id="CP108253">
    <property type="protein sequence ID" value="WTU38166.1"/>
    <property type="molecule type" value="Genomic_DNA"/>
</dbReference>
<feature type="domain" description="Lsr2 DNA-binding" evidence="2">
    <location>
        <begin position="213"/>
        <end position="248"/>
    </location>
</feature>
<organism evidence="3">
    <name type="scientific">Streptomyces sp. NBC_00060</name>
    <dbReference type="NCBI Taxonomy" id="2975636"/>
    <lineage>
        <taxon>Bacteria</taxon>
        <taxon>Bacillati</taxon>
        <taxon>Actinomycetota</taxon>
        <taxon>Actinomycetes</taxon>
        <taxon>Kitasatosporales</taxon>
        <taxon>Streptomycetaceae</taxon>
        <taxon>Streptomyces</taxon>
    </lineage>
</organism>
<dbReference type="Pfam" id="PF20062">
    <property type="entry name" value="DUF6461"/>
    <property type="match status" value="1"/>
</dbReference>
<gene>
    <name evidence="3" type="ORF">OHV25_00485</name>
    <name evidence="4" type="ORF">OHV25_39355</name>
</gene>
<dbReference type="Gene3D" id="4.10.320.10">
    <property type="entry name" value="E3-binding domain"/>
    <property type="match status" value="1"/>
</dbReference>
<reference evidence="3" key="1">
    <citation type="submission" date="2022-10" db="EMBL/GenBank/DDBJ databases">
        <title>The complete genomes of actinobacterial strains from the NBC collection.</title>
        <authorList>
            <person name="Joergensen T.S."/>
            <person name="Alvarez Arevalo M."/>
            <person name="Sterndorff E.B."/>
            <person name="Faurdal D."/>
            <person name="Vuksanovic O."/>
            <person name="Mourched A.-S."/>
            <person name="Charusanti P."/>
            <person name="Shaw S."/>
            <person name="Blin K."/>
            <person name="Weber T."/>
        </authorList>
    </citation>
    <scope>NUCLEOTIDE SEQUENCE</scope>
    <source>
        <strain evidence="3">NBC_00060</strain>
    </source>
</reference>
<dbReference type="Pfam" id="PF23359">
    <property type="entry name" value="Lsr2_DNA-bd"/>
    <property type="match status" value="1"/>
</dbReference>
<dbReference type="InterPro" id="IPR055370">
    <property type="entry name" value="Lsr2_DNA-bd"/>
</dbReference>